<feature type="coiled-coil region" evidence="1">
    <location>
        <begin position="399"/>
        <end position="426"/>
    </location>
</feature>
<protein>
    <submittedName>
        <fullName evidence="3">Uncharacterized protein</fullName>
    </submittedName>
</protein>
<feature type="region of interest" description="Disordered" evidence="2">
    <location>
        <begin position="828"/>
        <end position="893"/>
    </location>
</feature>
<feature type="compositionally biased region" description="Low complexity" evidence="2">
    <location>
        <begin position="139"/>
        <end position="165"/>
    </location>
</feature>
<feature type="compositionally biased region" description="Acidic residues" evidence="2">
    <location>
        <begin position="195"/>
        <end position="218"/>
    </location>
</feature>
<evidence type="ECO:0000256" key="2">
    <source>
        <dbReference type="SAM" id="MobiDB-lite"/>
    </source>
</evidence>
<dbReference type="STRING" id="946362.F2U2M9"/>
<dbReference type="Proteomes" id="UP000007799">
    <property type="component" value="Unassembled WGS sequence"/>
</dbReference>
<dbReference type="AlphaFoldDB" id="F2U2M9"/>
<evidence type="ECO:0000313" key="4">
    <source>
        <dbReference type="Proteomes" id="UP000007799"/>
    </source>
</evidence>
<dbReference type="GO" id="GO:0001227">
    <property type="term" value="F:DNA-binding transcription repressor activity, RNA polymerase II-specific"/>
    <property type="evidence" value="ECO:0007669"/>
    <property type="project" value="InterPro"/>
</dbReference>
<feature type="compositionally biased region" description="Acidic residues" evidence="2">
    <location>
        <begin position="852"/>
        <end position="868"/>
    </location>
</feature>
<dbReference type="InterPro" id="IPR039725">
    <property type="entry name" value="CC2D1A/B"/>
</dbReference>
<feature type="region of interest" description="Disordered" evidence="2">
    <location>
        <begin position="123"/>
        <end position="333"/>
    </location>
</feature>
<evidence type="ECO:0000256" key="1">
    <source>
        <dbReference type="SAM" id="Coils"/>
    </source>
</evidence>
<feature type="compositionally biased region" description="Acidic residues" evidence="2">
    <location>
        <begin position="283"/>
        <end position="295"/>
    </location>
</feature>
<feature type="coiled-coil region" evidence="1">
    <location>
        <begin position="32"/>
        <end position="80"/>
    </location>
</feature>
<feature type="compositionally biased region" description="Low complexity" evidence="2">
    <location>
        <begin position="309"/>
        <end position="327"/>
    </location>
</feature>
<dbReference type="RefSeq" id="XP_004996588.1">
    <property type="nucleotide sequence ID" value="XM_004996531.1"/>
</dbReference>
<keyword evidence="1" id="KW-0175">Coiled coil</keyword>
<keyword evidence="4" id="KW-1185">Reference proteome</keyword>
<feature type="region of interest" description="Disordered" evidence="2">
    <location>
        <begin position="664"/>
        <end position="695"/>
    </location>
</feature>
<proteinExistence type="predicted"/>
<dbReference type="OrthoDB" id="19996at2759"/>
<name>F2U2M9_SALR5</name>
<feature type="compositionally biased region" description="Low complexity" evidence="2">
    <location>
        <begin position="235"/>
        <end position="250"/>
    </location>
</feature>
<evidence type="ECO:0000313" key="3">
    <source>
        <dbReference type="EMBL" id="EGD81384.1"/>
    </source>
</evidence>
<dbReference type="EMBL" id="GL832959">
    <property type="protein sequence ID" value="EGD81384.1"/>
    <property type="molecule type" value="Genomic_DNA"/>
</dbReference>
<sequence length="1017" mass="112320">MDKNNDALKAMQADAAKLGFQMASESDFAVTDEELEGDLEEVNEEAEVEELEAASQQEKLAFLNTRFEELKGRAKELRNKGAPDAAVEVVKQRAMVVNGMRERVQANGNAAITRMPQVPSIAQCLKAAHSTRGNARAAPQQRTPPKQQQRQQPSPKKQSPQPQQPRGEREADPDQAVANVLAALQDGQKLMAQLGDDDEDNFDDAYDDGDDDDDDGEIDVDKELAEEPEFPGQTRQQQLQQQQQRQQQRLAVEHAQRADAAGLESVDVLDQDNKVSSKVDISVEGDDDDDDDDDDENRRTSLSRRIRRSLSPLSRSSSPSSAKQSPSQGKESSYIALVETTTLKMQYESAVRKHRIAGNAQYAAHCEKMLSVLVDIEQHIRDGKPFDVNKLPSPPDPVKDDNAKAYDALEQTLRAQEKECLELAQKYHAQGKMEHEKRLKQFADKFKRDLNAVVTMRGRGQPVPSTEQRSFTFKLERLNLDLRQEDLAIDVKRGIAINLPKGVGKDYSMNIKASLAYPKDTVQEKHSKEHVTCEPHPTFNHTHFKLHITRDRRFKNFVSRGYVVLAITARKKGFSSWFSNEINVCECKLPLQELLASSEVHKCFPCGRSKTAKLEVVLRLQSPLEGRDLVDKEYTWTIVNPTAAKAAAVTQALEKKEEQITAALARSPNKDTSTSPSSSSSSPATSPASAQSSGNSKLAAYLHPKHITSHDVLMLRFNQYKEKLAPYQAAIQSGRAPKQVAALVKERQLCVERLKAAKATVRTGGDRLKAYLAKVLRERENYRKIVAMCKDSQPDLARTAMLCYKAATQEIEGARQKVPTAVAAAESAVKAKTSTTQATSPAKTTAETETGGGDDDEDDDGNDDDDGGDGAAPVASSSAVSETQSSALQPPPLSEIHSNLALTALYAELNAELQPHESALAKGAASPQVLKLARQRREVTQRMMELKKAAGAAAEGGDLKGYITQYMQHLERNRDAFIQLHRAYMKRQNQALSERYANMAKGAASEIEETKAVLQQL</sequence>
<feature type="compositionally biased region" description="Low complexity" evidence="2">
    <location>
        <begin position="871"/>
        <end position="887"/>
    </location>
</feature>
<feature type="compositionally biased region" description="Polar residues" evidence="2">
    <location>
        <begin position="837"/>
        <end position="848"/>
    </location>
</feature>
<dbReference type="GeneID" id="16077179"/>
<reference evidence="3" key="1">
    <citation type="submission" date="2009-08" db="EMBL/GenBank/DDBJ databases">
        <title>Annotation of Salpingoeca rosetta.</title>
        <authorList>
            <consortium name="The Broad Institute Genome Sequencing Platform"/>
            <person name="Russ C."/>
            <person name="Cuomo C."/>
            <person name="Burger G."/>
            <person name="Gray M.W."/>
            <person name="Holland P.W.H."/>
            <person name="King N."/>
            <person name="Lang F.B.F."/>
            <person name="Roger A.J."/>
            <person name="Ruiz-Trillo I."/>
            <person name="Young S.K."/>
            <person name="Zeng Q."/>
            <person name="Gargeya S."/>
            <person name="Alvarado L."/>
            <person name="Berlin A."/>
            <person name="Chapman S.B."/>
            <person name="Chen Z."/>
            <person name="Freedman E."/>
            <person name="Gellesch M."/>
            <person name="Goldberg J."/>
            <person name="Griggs A."/>
            <person name="Gujja S."/>
            <person name="Heilman E."/>
            <person name="Heiman D."/>
            <person name="Howarth C."/>
            <person name="Mehta T."/>
            <person name="Neiman D."/>
            <person name="Pearson M."/>
            <person name="Roberts A."/>
            <person name="Saif S."/>
            <person name="Shea T."/>
            <person name="Shenoy N."/>
            <person name="Sisk P."/>
            <person name="Stolte C."/>
            <person name="Sykes S."/>
            <person name="White J."/>
            <person name="Yandava C."/>
            <person name="Haas B."/>
            <person name="Nusbaum C."/>
            <person name="Birren B."/>
        </authorList>
    </citation>
    <scope>NUCLEOTIDE SEQUENCE</scope>
    <source>
        <strain evidence="3">ATCC 50818</strain>
    </source>
</reference>
<feature type="compositionally biased region" description="Low complexity" evidence="2">
    <location>
        <begin position="672"/>
        <end position="693"/>
    </location>
</feature>
<dbReference type="PANTHER" id="PTHR13076:SF9">
    <property type="entry name" value="COILED-COIL AND C2 DOMAIN-CONTAINING PROTEIN 1-LIKE"/>
    <property type="match status" value="1"/>
</dbReference>
<dbReference type="KEGG" id="sre:PTSG_02103"/>
<dbReference type="InParanoid" id="F2U2M9"/>
<accession>F2U2M9</accession>
<dbReference type="eggNOG" id="KOG3837">
    <property type="taxonomic scope" value="Eukaryota"/>
</dbReference>
<organism evidence="3 4">
    <name type="scientific">Salpingoeca rosetta (strain ATCC 50818 / BSB-021)</name>
    <dbReference type="NCBI Taxonomy" id="946362"/>
    <lineage>
        <taxon>Eukaryota</taxon>
        <taxon>Choanoflagellata</taxon>
        <taxon>Craspedida</taxon>
        <taxon>Salpingoecidae</taxon>
        <taxon>Salpingoeca</taxon>
    </lineage>
</organism>
<gene>
    <name evidence="3" type="ORF">PTSG_02103</name>
</gene>
<dbReference type="PANTHER" id="PTHR13076">
    <property type="entry name" value="COILED-COIL AND C2 DOMAIN-CONTAINING PROTEIN 1-LIKE"/>
    <property type="match status" value="1"/>
</dbReference>